<dbReference type="RefSeq" id="WP_090246256.1">
    <property type="nucleotide sequence ID" value="NZ_FNOU01000018.1"/>
</dbReference>
<keyword evidence="1" id="KW-0732">Signal</keyword>
<evidence type="ECO:0000313" key="2">
    <source>
        <dbReference type="EMBL" id="SDY17068.1"/>
    </source>
</evidence>
<evidence type="ECO:0008006" key="4">
    <source>
        <dbReference type="Google" id="ProtNLM"/>
    </source>
</evidence>
<gene>
    <name evidence="2" type="ORF">SAMN04488579_11861</name>
</gene>
<feature type="chain" id="PRO_5039317138" description="DUF5082 domain-containing protein" evidence="1">
    <location>
        <begin position="28"/>
        <end position="166"/>
    </location>
</feature>
<reference evidence="3" key="1">
    <citation type="submission" date="2016-10" db="EMBL/GenBank/DDBJ databases">
        <authorList>
            <person name="Varghese N."/>
            <person name="Submissions S."/>
        </authorList>
    </citation>
    <scope>NUCLEOTIDE SEQUENCE [LARGE SCALE GENOMIC DNA]</scope>
    <source>
        <strain evidence="3">VPI 5359</strain>
    </source>
</reference>
<dbReference type="Proteomes" id="UP000199652">
    <property type="component" value="Unassembled WGS sequence"/>
</dbReference>
<feature type="signal peptide" evidence="1">
    <location>
        <begin position="1"/>
        <end position="27"/>
    </location>
</feature>
<dbReference type="AlphaFoldDB" id="A0A1H3HQJ7"/>
<keyword evidence="3" id="KW-1185">Reference proteome</keyword>
<proteinExistence type="predicted"/>
<sequence>MHRQKNWIKKGSVVILATLLFSTIVSGCATNTNGTVSEAKYISFIVGKFTSMSTAAKGMDDQVKNFSESSLSDSKWVETTKGYIGTLTADCDEIINFQKAPESFSDVHSQLVTLATQGKEALTEYSEGIDTKDFDTLRSANSKIAQMADSMGGYVQTLNAKLGELQ</sequence>
<dbReference type="STRING" id="1528.SAMN04488579_11861"/>
<dbReference type="OrthoDB" id="9822659at2"/>
<accession>A0A1H3HQJ7</accession>
<dbReference type="EMBL" id="FNOU01000018">
    <property type="protein sequence ID" value="SDY17068.1"/>
    <property type="molecule type" value="Genomic_DNA"/>
</dbReference>
<organism evidence="2 3">
    <name type="scientific">Eubacterium barkeri</name>
    <name type="common">Clostridium barkeri</name>
    <dbReference type="NCBI Taxonomy" id="1528"/>
    <lineage>
        <taxon>Bacteria</taxon>
        <taxon>Bacillati</taxon>
        <taxon>Bacillota</taxon>
        <taxon>Clostridia</taxon>
        <taxon>Eubacteriales</taxon>
        <taxon>Eubacteriaceae</taxon>
        <taxon>Eubacterium</taxon>
    </lineage>
</organism>
<name>A0A1H3HQJ7_EUBBA</name>
<evidence type="ECO:0000313" key="3">
    <source>
        <dbReference type="Proteomes" id="UP000199652"/>
    </source>
</evidence>
<dbReference type="PROSITE" id="PS51257">
    <property type="entry name" value="PROKAR_LIPOPROTEIN"/>
    <property type="match status" value="1"/>
</dbReference>
<evidence type="ECO:0000256" key="1">
    <source>
        <dbReference type="SAM" id="SignalP"/>
    </source>
</evidence>
<protein>
    <recommendedName>
        <fullName evidence="4">DUF5082 domain-containing protein</fullName>
    </recommendedName>
</protein>